<proteinExistence type="predicted"/>
<name>A0A7G7GD58_9BACT</name>
<evidence type="ECO:0000313" key="3">
    <source>
        <dbReference type="Proteomes" id="UP000515237"/>
    </source>
</evidence>
<dbReference type="GO" id="GO:0005737">
    <property type="term" value="C:cytoplasm"/>
    <property type="evidence" value="ECO:0007669"/>
    <property type="project" value="TreeGrafter"/>
</dbReference>
<sequence>MKNSGARVSILGCGWLGLPLAEHLINLGYQVAGSTTTPEKLETLRQKQIQPYLINLVEESSTADLTSFLNSDYLIISFPPRLRAGHEKFYLPQIQRLYQAMQTSSVQYVLFVSSTSVYHDVNRVVTEEDLEALDTESPLYQAEKLLKQSTQHATTILRFGGLVGGNRHPGRFLAGKTGVAQPESPVNLIHLSDCIGLITQIIAQKTFNDTFNAAADQHPTRQQFYTAAARALQLEPPQFASSVNPAFKIICNAKIKSRLTFEFIYPDPMFFF</sequence>
<evidence type="ECO:0000313" key="2">
    <source>
        <dbReference type="EMBL" id="QNF35092.1"/>
    </source>
</evidence>
<dbReference type="KEGG" id="aswu:HUW51_21100"/>
<gene>
    <name evidence="2" type="ORF">HUW51_21100</name>
</gene>
<dbReference type="Proteomes" id="UP000515237">
    <property type="component" value="Chromosome"/>
</dbReference>
<dbReference type="Pfam" id="PF13460">
    <property type="entry name" value="NAD_binding_10"/>
    <property type="match status" value="1"/>
</dbReference>
<dbReference type="AlphaFoldDB" id="A0A7G7GD58"/>
<dbReference type="EMBL" id="CP055156">
    <property type="protein sequence ID" value="QNF35092.1"/>
    <property type="molecule type" value="Genomic_DNA"/>
</dbReference>
<evidence type="ECO:0000259" key="1">
    <source>
        <dbReference type="Pfam" id="PF13460"/>
    </source>
</evidence>
<protein>
    <submittedName>
        <fullName evidence="2">SDR family oxidoreductase</fullName>
    </submittedName>
</protein>
<dbReference type="CDD" id="cd05266">
    <property type="entry name" value="SDR_a4"/>
    <property type="match status" value="1"/>
</dbReference>
<organism evidence="2 3">
    <name type="scientific">Adhaeribacter swui</name>
    <dbReference type="NCBI Taxonomy" id="2086471"/>
    <lineage>
        <taxon>Bacteria</taxon>
        <taxon>Pseudomonadati</taxon>
        <taxon>Bacteroidota</taxon>
        <taxon>Cytophagia</taxon>
        <taxon>Cytophagales</taxon>
        <taxon>Hymenobacteraceae</taxon>
        <taxon>Adhaeribacter</taxon>
    </lineage>
</organism>
<dbReference type="InterPro" id="IPR016040">
    <property type="entry name" value="NAD(P)-bd_dom"/>
</dbReference>
<dbReference type="Gene3D" id="3.40.50.720">
    <property type="entry name" value="NAD(P)-binding Rossmann-like Domain"/>
    <property type="match status" value="1"/>
</dbReference>
<dbReference type="InterPro" id="IPR036291">
    <property type="entry name" value="NAD(P)-bd_dom_sf"/>
</dbReference>
<feature type="domain" description="NAD(P)-binding" evidence="1">
    <location>
        <begin position="14"/>
        <end position="173"/>
    </location>
</feature>
<dbReference type="PANTHER" id="PTHR48079:SF6">
    <property type="entry name" value="NAD(P)-BINDING DOMAIN-CONTAINING PROTEIN-RELATED"/>
    <property type="match status" value="1"/>
</dbReference>
<keyword evidence="3" id="KW-1185">Reference proteome</keyword>
<dbReference type="InterPro" id="IPR051783">
    <property type="entry name" value="NAD(P)-dependent_oxidoreduct"/>
</dbReference>
<dbReference type="GO" id="GO:0004029">
    <property type="term" value="F:aldehyde dehydrogenase (NAD+) activity"/>
    <property type="evidence" value="ECO:0007669"/>
    <property type="project" value="TreeGrafter"/>
</dbReference>
<reference evidence="2 3" key="1">
    <citation type="journal article" date="2018" name="Int. J. Syst. Evol. Microbiol.">
        <title>Adhaeribacter swui sp. nov., isolated from wet mud.</title>
        <authorList>
            <person name="Kim D.U."/>
            <person name="Kim K.W."/>
            <person name="Kang M.S."/>
            <person name="Kim J.Y."/>
            <person name="Jang J.H."/>
            <person name="Kim M.K."/>
        </authorList>
    </citation>
    <scope>NUCLEOTIDE SEQUENCE [LARGE SCALE GENOMIC DNA]</scope>
    <source>
        <strain evidence="2 3">KCTC 52873</strain>
    </source>
</reference>
<dbReference type="SUPFAM" id="SSF51735">
    <property type="entry name" value="NAD(P)-binding Rossmann-fold domains"/>
    <property type="match status" value="1"/>
</dbReference>
<dbReference type="RefSeq" id="WP_185271582.1">
    <property type="nucleotide sequence ID" value="NZ_CP055156.1"/>
</dbReference>
<accession>A0A7G7GD58</accession>
<dbReference type="PANTHER" id="PTHR48079">
    <property type="entry name" value="PROTEIN YEEZ"/>
    <property type="match status" value="1"/>
</dbReference>